<dbReference type="InParanoid" id="A0A6P9ENI9"/>
<dbReference type="InterPro" id="IPR013103">
    <property type="entry name" value="RVT_2"/>
</dbReference>
<name>A0A6P9ENI9_JUGRE</name>
<dbReference type="AlphaFoldDB" id="A0A6P9ENI9"/>
<gene>
    <name evidence="3" type="primary">LOC118348265</name>
</gene>
<organism evidence="2 3">
    <name type="scientific">Juglans regia</name>
    <name type="common">English walnut</name>
    <dbReference type="NCBI Taxonomy" id="51240"/>
    <lineage>
        <taxon>Eukaryota</taxon>
        <taxon>Viridiplantae</taxon>
        <taxon>Streptophyta</taxon>
        <taxon>Embryophyta</taxon>
        <taxon>Tracheophyta</taxon>
        <taxon>Spermatophyta</taxon>
        <taxon>Magnoliopsida</taxon>
        <taxon>eudicotyledons</taxon>
        <taxon>Gunneridae</taxon>
        <taxon>Pentapetalae</taxon>
        <taxon>rosids</taxon>
        <taxon>fabids</taxon>
        <taxon>Fagales</taxon>
        <taxon>Juglandaceae</taxon>
        <taxon>Juglans</taxon>
    </lineage>
</organism>
<protein>
    <submittedName>
        <fullName evidence="3">Uncharacterized mitochondrial protein AtMg00810-like</fullName>
    </submittedName>
</protein>
<dbReference type="KEGG" id="jre:118348265"/>
<dbReference type="SUPFAM" id="SSF56672">
    <property type="entry name" value="DNA/RNA polymerases"/>
    <property type="match status" value="1"/>
</dbReference>
<evidence type="ECO:0000313" key="3">
    <source>
        <dbReference type="RefSeq" id="XP_035545443.1"/>
    </source>
</evidence>
<reference evidence="3" key="1">
    <citation type="submission" date="2025-08" db="UniProtKB">
        <authorList>
            <consortium name="RefSeq"/>
        </authorList>
    </citation>
    <scope>IDENTIFICATION</scope>
    <source>
        <tissue evidence="3">Leaves</tissue>
    </source>
</reference>
<dbReference type="Proteomes" id="UP000235220">
    <property type="component" value="Chromosome 1"/>
</dbReference>
<dbReference type="Pfam" id="PF07727">
    <property type="entry name" value="RVT_2"/>
    <property type="match status" value="1"/>
</dbReference>
<dbReference type="PANTHER" id="PTHR11439:SF454">
    <property type="match status" value="1"/>
</dbReference>
<accession>A0A6P9ENI9</accession>
<dbReference type="InterPro" id="IPR043502">
    <property type="entry name" value="DNA/RNA_pol_sf"/>
</dbReference>
<evidence type="ECO:0000259" key="1">
    <source>
        <dbReference type="Pfam" id="PF07727"/>
    </source>
</evidence>
<keyword evidence="2" id="KW-1185">Reference proteome</keyword>
<feature type="domain" description="Reverse transcriptase Ty1/copia-type" evidence="1">
    <location>
        <begin position="113"/>
        <end position="210"/>
    </location>
</feature>
<dbReference type="PANTHER" id="PTHR11439">
    <property type="entry name" value="GAG-POL-RELATED RETROTRANSPOSON"/>
    <property type="match status" value="1"/>
</dbReference>
<dbReference type="GeneID" id="118348265"/>
<dbReference type="OrthoDB" id="1688190at2759"/>
<evidence type="ECO:0000313" key="2">
    <source>
        <dbReference type="Proteomes" id="UP000235220"/>
    </source>
</evidence>
<dbReference type="RefSeq" id="XP_035545443.1">
    <property type="nucleotide sequence ID" value="XM_035689550.1"/>
</dbReference>
<proteinExistence type="predicted"/>
<sequence length="325" mass="36440">MGIIIKDDEGEAQAAAYAQRSNVQQPELAERWKAMEFCRDLNFQKELTQWKMIGIARRSAGLYILQKSGASDVVVQPKLALVNSVTNPAINTDLNEEIFMKAPPGYLSKGDSQSNVDYSLFTKNEENSFVTLLLYVDDIMLASSDLESIEYVKAALTLQFKLKDLGPAKFFLGMEIARSQRGISLSQRKYTLDLLVDFGLLAAKTILFPMDTHVKLSKDEGDLVDDISGYRRLIGRLIYLTHTRPDITFAVYHLSQYLDSPRIPHLQAAMRILIYLKLAPGQGLLFPTHSKVHIKAFSNSNWASCIDTRRSVSGYCVFIGDSLVS</sequence>